<name>A0ABN9UKD3_9DINO</name>
<feature type="region of interest" description="Disordered" evidence="1">
    <location>
        <begin position="1"/>
        <end position="35"/>
    </location>
</feature>
<protein>
    <recommendedName>
        <fullName evidence="4">Cilia- and flagella-associated protein 126</fullName>
    </recommendedName>
</protein>
<evidence type="ECO:0000313" key="3">
    <source>
        <dbReference type="Proteomes" id="UP001189429"/>
    </source>
</evidence>
<proteinExistence type="predicted"/>
<accession>A0ABN9UKD3</accession>
<reference evidence="2" key="1">
    <citation type="submission" date="2023-10" db="EMBL/GenBank/DDBJ databases">
        <authorList>
            <person name="Chen Y."/>
            <person name="Shah S."/>
            <person name="Dougan E. K."/>
            <person name="Thang M."/>
            <person name="Chan C."/>
        </authorList>
    </citation>
    <scope>NUCLEOTIDE SEQUENCE [LARGE SCALE GENOMIC DNA]</scope>
</reference>
<feature type="region of interest" description="Disordered" evidence="1">
    <location>
        <begin position="75"/>
        <end position="97"/>
    </location>
</feature>
<evidence type="ECO:0000313" key="2">
    <source>
        <dbReference type="EMBL" id="CAK0860283.1"/>
    </source>
</evidence>
<dbReference type="EMBL" id="CAUYUJ010015961">
    <property type="protein sequence ID" value="CAK0860283.1"/>
    <property type="molecule type" value="Genomic_DNA"/>
</dbReference>
<dbReference type="Proteomes" id="UP001189429">
    <property type="component" value="Unassembled WGS sequence"/>
</dbReference>
<gene>
    <name evidence="2" type="ORF">PCOR1329_LOCUS49289</name>
</gene>
<sequence>MSRGRFRDTPGQIWMGPWELPRARRPTTKQGSEAAKKAVEKLKKEAKPFIKKAAEELSKRMLARPPRLGKHAAVLEADGTGSDEVPAVGKGSLADPG</sequence>
<comment type="caution">
    <text evidence="2">The sequence shown here is derived from an EMBL/GenBank/DDBJ whole genome shotgun (WGS) entry which is preliminary data.</text>
</comment>
<evidence type="ECO:0000256" key="1">
    <source>
        <dbReference type="SAM" id="MobiDB-lite"/>
    </source>
</evidence>
<organism evidence="2 3">
    <name type="scientific">Prorocentrum cordatum</name>
    <dbReference type="NCBI Taxonomy" id="2364126"/>
    <lineage>
        <taxon>Eukaryota</taxon>
        <taxon>Sar</taxon>
        <taxon>Alveolata</taxon>
        <taxon>Dinophyceae</taxon>
        <taxon>Prorocentrales</taxon>
        <taxon>Prorocentraceae</taxon>
        <taxon>Prorocentrum</taxon>
    </lineage>
</organism>
<keyword evidence="3" id="KW-1185">Reference proteome</keyword>
<evidence type="ECO:0008006" key="4">
    <source>
        <dbReference type="Google" id="ProtNLM"/>
    </source>
</evidence>